<feature type="transmembrane region" description="Helical" evidence="6">
    <location>
        <begin position="606"/>
        <end position="626"/>
    </location>
</feature>
<comment type="caution">
    <text evidence="8">The sequence shown here is derived from an EMBL/GenBank/DDBJ whole genome shotgun (WGS) entry which is preliminary data.</text>
</comment>
<dbReference type="Proteomes" id="UP000198406">
    <property type="component" value="Unassembled WGS sequence"/>
</dbReference>
<dbReference type="PANTHER" id="PTHR12385">
    <property type="entry name" value="CHOLINE TRANSPORTER-LIKE (SLC FAMILY 44)"/>
    <property type="match status" value="1"/>
</dbReference>
<evidence type="ECO:0000256" key="5">
    <source>
        <dbReference type="ARBA" id="ARBA00023136"/>
    </source>
</evidence>
<name>A0A1Z5K9Z2_FISSO</name>
<keyword evidence="4 6" id="KW-1133">Transmembrane helix</keyword>
<dbReference type="OrthoDB" id="199120at2759"/>
<evidence type="ECO:0000256" key="1">
    <source>
        <dbReference type="ARBA" id="ARBA00004141"/>
    </source>
</evidence>
<feature type="region of interest" description="Disordered" evidence="7">
    <location>
        <begin position="1"/>
        <end position="62"/>
    </location>
</feature>
<sequence length="667" mass="74169">MSETPSFARSPSFEEETPRNENPSTDKTGTPFFADYVMDLSEAHDLAETPDPTKPPLDVSNMSSSRIESIQVPSLGVALKRTVEESDDVSSEADSTSGNEPRSFNRISNFEMNLRHASPPPSVPRWPRDIPWAFAFLVFVPLSAVVPILDWRRNNVASPLEVHPLSTASLHALFWAGIAALILSRALYRTPGGGDGEDARHLLGAALTTAAPISVAINIALVLMVLYACPRARIGALVPLWYTVRDLYLFRRWRRRNQQSGAGSRQAFFQALTSMVLDILSRSLRRASFFRVLTLILGIQFGVLIVWRWALLASLHQPLHVILMVLIGFKWVTGTVARMLSLLASGGIMSWFAQQARLAHEYPSPSLDRESSDGTSEDIENDAMITEAYRTVDASVYQSVADMDDVLDDDYEMDDEEFLEAPSPRVDGRRESMQRAGVMNHSTVKSILHGGMTVSFGSVCQCGLLGGIAQFVWSQIRKIEFSRSLIQRHRNNGGQNGFRGMEVNGSYQSCGNRMYESALYLARSFVRRFSDLAMCHVALFYKSYQRAALDVATLVEESGVEPILHDDISTHMCACVGGAISGIIVIISGLLLLHQRKNFDPPISDAQVVTNMIAAFVFSYTMIFTVMEPLRASIKAVYVSFAQHPESLSRAFPIIYHRLHRLSSEHR</sequence>
<accession>A0A1Z5K9Z2</accession>
<feature type="region of interest" description="Disordered" evidence="7">
    <location>
        <begin position="83"/>
        <end position="104"/>
    </location>
</feature>
<proteinExistence type="inferred from homology"/>
<evidence type="ECO:0000256" key="4">
    <source>
        <dbReference type="ARBA" id="ARBA00022989"/>
    </source>
</evidence>
<comment type="similarity">
    <text evidence="2 6">Belongs to the CTL (choline transporter-like) family.</text>
</comment>
<feature type="transmembrane region" description="Helical" evidence="6">
    <location>
        <begin position="130"/>
        <end position="149"/>
    </location>
</feature>
<comment type="function">
    <text evidence="6">Choline transporter.</text>
</comment>
<dbReference type="Pfam" id="PF04515">
    <property type="entry name" value="Choline_transpo"/>
    <property type="match status" value="1"/>
</dbReference>
<comment type="subcellular location">
    <subcellularLocation>
        <location evidence="6">Cell membrane</location>
        <topology evidence="6">Multi-pass membrane protein</topology>
    </subcellularLocation>
    <subcellularLocation>
        <location evidence="1">Membrane</location>
        <topology evidence="1">Multi-pass membrane protein</topology>
    </subcellularLocation>
</comment>
<dbReference type="AlphaFoldDB" id="A0A1Z5K9Z2"/>
<evidence type="ECO:0000313" key="8">
    <source>
        <dbReference type="EMBL" id="GAX22975.1"/>
    </source>
</evidence>
<feature type="transmembrane region" description="Helical" evidence="6">
    <location>
        <begin position="169"/>
        <end position="188"/>
    </location>
</feature>
<dbReference type="GO" id="GO:0005886">
    <property type="term" value="C:plasma membrane"/>
    <property type="evidence" value="ECO:0007669"/>
    <property type="project" value="UniProtKB-SubCell"/>
</dbReference>
<keyword evidence="3 6" id="KW-0812">Transmembrane</keyword>
<evidence type="ECO:0000256" key="6">
    <source>
        <dbReference type="RuleBase" id="RU368066"/>
    </source>
</evidence>
<evidence type="ECO:0000313" key="9">
    <source>
        <dbReference type="Proteomes" id="UP000198406"/>
    </source>
</evidence>
<reference evidence="8 9" key="1">
    <citation type="journal article" date="2015" name="Plant Cell">
        <title>Oil accumulation by the oleaginous diatom Fistulifera solaris as revealed by the genome and transcriptome.</title>
        <authorList>
            <person name="Tanaka T."/>
            <person name="Maeda Y."/>
            <person name="Veluchamy A."/>
            <person name="Tanaka M."/>
            <person name="Abida H."/>
            <person name="Marechal E."/>
            <person name="Bowler C."/>
            <person name="Muto M."/>
            <person name="Sunaga Y."/>
            <person name="Tanaka M."/>
            <person name="Yoshino T."/>
            <person name="Taniguchi T."/>
            <person name="Fukuda Y."/>
            <person name="Nemoto M."/>
            <person name="Matsumoto M."/>
            <person name="Wong P.S."/>
            <person name="Aburatani S."/>
            <person name="Fujibuchi W."/>
        </authorList>
    </citation>
    <scope>NUCLEOTIDE SEQUENCE [LARGE SCALE GENOMIC DNA]</scope>
    <source>
        <strain evidence="8 9">JPCC DA0580</strain>
    </source>
</reference>
<comment type="caution">
    <text evidence="6">Lacks conserved residue(s) required for the propagation of feature annotation.</text>
</comment>
<dbReference type="InParanoid" id="A0A1Z5K9Z2"/>
<feature type="transmembrane region" description="Helical" evidence="6">
    <location>
        <begin position="200"/>
        <end position="226"/>
    </location>
</feature>
<organism evidence="8 9">
    <name type="scientific">Fistulifera solaris</name>
    <name type="common">Oleaginous diatom</name>
    <dbReference type="NCBI Taxonomy" id="1519565"/>
    <lineage>
        <taxon>Eukaryota</taxon>
        <taxon>Sar</taxon>
        <taxon>Stramenopiles</taxon>
        <taxon>Ochrophyta</taxon>
        <taxon>Bacillariophyta</taxon>
        <taxon>Bacillariophyceae</taxon>
        <taxon>Bacillariophycidae</taxon>
        <taxon>Naviculales</taxon>
        <taxon>Naviculaceae</taxon>
        <taxon>Fistulifera</taxon>
    </lineage>
</organism>
<protein>
    <recommendedName>
        <fullName evidence="6">Choline transporter-like protein</fullName>
    </recommendedName>
</protein>
<evidence type="ECO:0000256" key="2">
    <source>
        <dbReference type="ARBA" id="ARBA00007168"/>
    </source>
</evidence>
<dbReference type="EMBL" id="BDSP01000193">
    <property type="protein sequence ID" value="GAX22975.1"/>
    <property type="molecule type" value="Genomic_DNA"/>
</dbReference>
<evidence type="ECO:0000256" key="7">
    <source>
        <dbReference type="SAM" id="MobiDB-lite"/>
    </source>
</evidence>
<feature type="transmembrane region" description="Helical" evidence="6">
    <location>
        <begin position="289"/>
        <end position="309"/>
    </location>
</feature>
<keyword evidence="9" id="KW-1185">Reference proteome</keyword>
<dbReference type="GO" id="GO:0022857">
    <property type="term" value="F:transmembrane transporter activity"/>
    <property type="evidence" value="ECO:0007669"/>
    <property type="project" value="UniProtKB-UniRule"/>
</dbReference>
<evidence type="ECO:0000256" key="3">
    <source>
        <dbReference type="ARBA" id="ARBA00022692"/>
    </source>
</evidence>
<feature type="transmembrane region" description="Helical" evidence="6">
    <location>
        <begin position="572"/>
        <end position="594"/>
    </location>
</feature>
<keyword evidence="5 6" id="KW-0472">Membrane</keyword>
<dbReference type="PANTHER" id="PTHR12385:SF4">
    <property type="entry name" value="PROTEIN PNS1"/>
    <property type="match status" value="1"/>
</dbReference>
<gene>
    <name evidence="8" type="ORF">FisN_15Hh130</name>
</gene>
<dbReference type="InterPro" id="IPR007603">
    <property type="entry name" value="Choline_transptr-like"/>
</dbReference>